<sequence length="143" mass="15947">MSYFDSYTAEEIISQFLPPNPLCTDACGSLCPPRSLSTEMNQINHDPNAHRIRYPRCYHLNNLQGSFISAVRTTPSHSLSLLSTGPEVGDSVEDKEAIQVGGATYSSSDESVAQRKDSHDKSERSSVYNYFKLRLRLVKLTTT</sequence>
<protein>
    <submittedName>
        <fullName evidence="1">Uncharacterized protein</fullName>
    </submittedName>
</protein>
<dbReference type="AlphaFoldDB" id="A0A9Q3CSR3"/>
<dbReference type="Proteomes" id="UP000765509">
    <property type="component" value="Unassembled WGS sequence"/>
</dbReference>
<keyword evidence="2" id="KW-1185">Reference proteome</keyword>
<dbReference type="EMBL" id="AVOT02009285">
    <property type="protein sequence ID" value="MBW0487787.1"/>
    <property type="molecule type" value="Genomic_DNA"/>
</dbReference>
<reference evidence="1" key="1">
    <citation type="submission" date="2021-03" db="EMBL/GenBank/DDBJ databases">
        <title>Draft genome sequence of rust myrtle Austropuccinia psidii MF-1, a brazilian biotype.</title>
        <authorList>
            <person name="Quecine M.C."/>
            <person name="Pachon D.M.R."/>
            <person name="Bonatelli M.L."/>
            <person name="Correr F.H."/>
            <person name="Franceschini L.M."/>
            <person name="Leite T.F."/>
            <person name="Margarido G.R.A."/>
            <person name="Almeida C.A."/>
            <person name="Ferrarezi J.A."/>
            <person name="Labate C.A."/>
        </authorList>
    </citation>
    <scope>NUCLEOTIDE SEQUENCE</scope>
    <source>
        <strain evidence="1">MF-1</strain>
    </source>
</reference>
<evidence type="ECO:0000313" key="2">
    <source>
        <dbReference type="Proteomes" id="UP000765509"/>
    </source>
</evidence>
<proteinExistence type="predicted"/>
<name>A0A9Q3CSR3_9BASI</name>
<organism evidence="1 2">
    <name type="scientific">Austropuccinia psidii MF-1</name>
    <dbReference type="NCBI Taxonomy" id="1389203"/>
    <lineage>
        <taxon>Eukaryota</taxon>
        <taxon>Fungi</taxon>
        <taxon>Dikarya</taxon>
        <taxon>Basidiomycota</taxon>
        <taxon>Pucciniomycotina</taxon>
        <taxon>Pucciniomycetes</taxon>
        <taxon>Pucciniales</taxon>
        <taxon>Sphaerophragmiaceae</taxon>
        <taxon>Austropuccinia</taxon>
    </lineage>
</organism>
<gene>
    <name evidence="1" type="ORF">O181_027502</name>
</gene>
<comment type="caution">
    <text evidence="1">The sequence shown here is derived from an EMBL/GenBank/DDBJ whole genome shotgun (WGS) entry which is preliminary data.</text>
</comment>
<accession>A0A9Q3CSR3</accession>
<evidence type="ECO:0000313" key="1">
    <source>
        <dbReference type="EMBL" id="MBW0487787.1"/>
    </source>
</evidence>